<protein>
    <submittedName>
        <fullName evidence="1">Alternate signal-mediated exported protein, CPF_0494 family</fullName>
    </submittedName>
</protein>
<accession>A0A173XVS9</accession>
<name>A0A173XVS9_9FIRM</name>
<reference evidence="1 2" key="1">
    <citation type="submission" date="2015-09" db="EMBL/GenBank/DDBJ databases">
        <authorList>
            <consortium name="Pathogen Informatics"/>
        </authorList>
    </citation>
    <scope>NUCLEOTIDE SEQUENCE [LARGE SCALE GENOMIC DNA]</scope>
    <source>
        <strain evidence="1 2">2789STDY5608837</strain>
    </source>
</reference>
<gene>
    <name evidence="1" type="ORF">ERS852394_00448</name>
</gene>
<evidence type="ECO:0000313" key="2">
    <source>
        <dbReference type="Proteomes" id="UP000095409"/>
    </source>
</evidence>
<evidence type="ECO:0000313" key="1">
    <source>
        <dbReference type="EMBL" id="CUN55390.1"/>
    </source>
</evidence>
<sequence length="185" mass="20795">MTGKKRIFAGMGILLGVLVGVQGTAAYQSAYDKAVNIVTPGNISSEIGEDFPNPPTIVPDKDIDIAKKIWVSNNPSGQNQTGTDCYVRVAVGYSNSDIGKAVTMKNTDSENWIYGDDGFYYYKKILREGESTTQLCTGFLIDHARVEKKYWKLLNEFQIQVYQESVEARPFDNYQKAWEYYTGEL</sequence>
<dbReference type="Proteomes" id="UP000095409">
    <property type="component" value="Unassembled WGS sequence"/>
</dbReference>
<dbReference type="AlphaFoldDB" id="A0A173XVS9"/>
<proteinExistence type="predicted"/>
<dbReference type="EMBL" id="CYZD01000002">
    <property type="protein sequence ID" value="CUN55390.1"/>
    <property type="molecule type" value="Genomic_DNA"/>
</dbReference>
<organism evidence="1 2">
    <name type="scientific">Blautia obeum</name>
    <dbReference type="NCBI Taxonomy" id="40520"/>
    <lineage>
        <taxon>Bacteria</taxon>
        <taxon>Bacillati</taxon>
        <taxon>Bacillota</taxon>
        <taxon>Clostridia</taxon>
        <taxon>Lachnospirales</taxon>
        <taxon>Lachnospiraceae</taxon>
        <taxon>Blautia</taxon>
    </lineage>
</organism>
<dbReference type="RefSeq" id="WP_227190628.1">
    <property type="nucleotide sequence ID" value="NZ_CABJDZ010000004.1"/>
</dbReference>